<dbReference type="CDD" id="cd04902">
    <property type="entry name" value="ACT_3PGDH-xct"/>
    <property type="match status" value="1"/>
</dbReference>
<dbReference type="EMBL" id="DVGB01000111">
    <property type="protein sequence ID" value="HIR02401.1"/>
    <property type="molecule type" value="Genomic_DNA"/>
</dbReference>
<dbReference type="PROSITE" id="PS51671">
    <property type="entry name" value="ACT"/>
    <property type="match status" value="1"/>
</dbReference>
<proteinExistence type="inferred from homology"/>
<dbReference type="InterPro" id="IPR029009">
    <property type="entry name" value="ASB_dom_sf"/>
</dbReference>
<keyword evidence="5 9" id="KW-0560">Oxidoreductase</keyword>
<dbReference type="SUPFAM" id="SSF51735">
    <property type="entry name" value="NAD(P)-binding Rossmann-fold domains"/>
    <property type="match status" value="1"/>
</dbReference>
<comment type="similarity">
    <text evidence="3 9">Belongs to the D-isomer specific 2-hydroxyacid dehydrogenase family.</text>
</comment>
<dbReference type="CDD" id="cd12173">
    <property type="entry name" value="PGDH_4"/>
    <property type="match status" value="1"/>
</dbReference>
<organism evidence="11 12">
    <name type="scientific">Candidatus Aveggerthella stercoripullorum</name>
    <dbReference type="NCBI Taxonomy" id="2840688"/>
    <lineage>
        <taxon>Bacteria</taxon>
        <taxon>Bacillati</taxon>
        <taxon>Actinomycetota</taxon>
        <taxon>Coriobacteriia</taxon>
        <taxon>Eggerthellales</taxon>
        <taxon>Eggerthellaceae</taxon>
        <taxon>Eggerthellaceae incertae sedis</taxon>
        <taxon>Candidatus Aveggerthella</taxon>
    </lineage>
</organism>
<dbReference type="GO" id="GO:0051287">
    <property type="term" value="F:NAD binding"/>
    <property type="evidence" value="ECO:0007669"/>
    <property type="project" value="UniProtKB-UniRule"/>
</dbReference>
<sequence>MAKKVLVTEKVAEECITILKEKGLEVDISLKTPPEELLRIIPGYDALVVRSATKVTREVIEAGSKLKVIGRAGVGVDNIDIAAATERGIVVCNAPTSNIVSAAEHAFALMLAAARNIPEANAFMKSGQWARHRFKGVELYEKTLAIFGLGRIGGLMAERARGFGMKLVGYDPYCSPERADSLGVALYDRIEDVLPLADFITVHLPKTNETIGMFGPDEMALMKDGVILVNAARGGIFQEKALADFMAAGKIRAVGVDMFEEEPCTASPLHEFDRAVLTPHIAAVTEEAQRRAGEQIAQYVAAGLSGSIVPTAINMAPVPPEVMDAVGPYVPACQMMGKMIAQMSGEIPSKLKIVSAGTLAGCDASILTAGALDGLLTYRASVKVSPVNADAMAKRHGIKVELASEPDAHEYASTVTLDADGVAVSCTLAGPSQTPRITALRGYRIDIVPAAHALVFEYVDRPGRIGTIGTILGEAGVNITTMQIGLKPGDEHAIVYMNVSEEVSDEVMDRLRSAMDLKNLWKISL</sequence>
<protein>
    <recommendedName>
        <fullName evidence="4 9">D-3-phosphoglycerate dehydrogenase</fullName>
        <ecNumber evidence="9">1.1.1.95</ecNumber>
    </recommendedName>
</protein>
<dbReference type="InterPro" id="IPR036291">
    <property type="entry name" value="NAD(P)-bd_dom_sf"/>
</dbReference>
<comment type="pathway">
    <text evidence="2 9">Amino-acid biosynthesis; L-serine biosynthesis; L-serine from 3-phospho-D-glycerate: step 1/3.</text>
</comment>
<dbReference type="SUPFAM" id="SSF55021">
    <property type="entry name" value="ACT-like"/>
    <property type="match status" value="1"/>
</dbReference>
<dbReference type="InterPro" id="IPR029753">
    <property type="entry name" value="D-isomer_DH_CS"/>
</dbReference>
<evidence type="ECO:0000256" key="9">
    <source>
        <dbReference type="RuleBase" id="RU363003"/>
    </source>
</evidence>
<feature type="domain" description="ACT" evidence="10">
    <location>
        <begin position="453"/>
        <end position="525"/>
    </location>
</feature>
<dbReference type="GO" id="GO:0004617">
    <property type="term" value="F:phosphoglycerate dehydrogenase activity"/>
    <property type="evidence" value="ECO:0007669"/>
    <property type="project" value="UniProtKB-UniRule"/>
</dbReference>
<evidence type="ECO:0000256" key="5">
    <source>
        <dbReference type="ARBA" id="ARBA00023002"/>
    </source>
</evidence>
<dbReference type="Pfam" id="PF00389">
    <property type="entry name" value="2-Hacid_dh"/>
    <property type="match status" value="1"/>
</dbReference>
<keyword evidence="9" id="KW-0028">Amino-acid biosynthesis</keyword>
<dbReference type="Gene3D" id="3.30.1330.90">
    <property type="entry name" value="D-3-phosphoglycerate dehydrogenase, domain 3"/>
    <property type="match status" value="1"/>
</dbReference>
<evidence type="ECO:0000256" key="8">
    <source>
        <dbReference type="ARBA" id="ARBA00048731"/>
    </source>
</evidence>
<comment type="caution">
    <text evidence="11">The sequence shown here is derived from an EMBL/GenBank/DDBJ whole genome shotgun (WGS) entry which is preliminary data.</text>
</comment>
<dbReference type="PROSITE" id="PS00670">
    <property type="entry name" value="D_2_HYDROXYACID_DH_2"/>
    <property type="match status" value="1"/>
</dbReference>
<dbReference type="Proteomes" id="UP000824261">
    <property type="component" value="Unassembled WGS sequence"/>
</dbReference>
<evidence type="ECO:0000259" key="10">
    <source>
        <dbReference type="PROSITE" id="PS51671"/>
    </source>
</evidence>
<name>A0A9D1D4I2_9ACTN</name>
<dbReference type="InterPro" id="IPR002912">
    <property type="entry name" value="ACT_dom"/>
</dbReference>
<dbReference type="Pfam" id="PF01842">
    <property type="entry name" value="ACT"/>
    <property type="match status" value="1"/>
</dbReference>
<dbReference type="InterPro" id="IPR006236">
    <property type="entry name" value="PGDH"/>
</dbReference>
<dbReference type="InterPro" id="IPR006140">
    <property type="entry name" value="D-isomer_DH_NAD-bd"/>
</dbReference>
<evidence type="ECO:0000256" key="2">
    <source>
        <dbReference type="ARBA" id="ARBA00005216"/>
    </source>
</evidence>
<reference evidence="11" key="2">
    <citation type="journal article" date="2021" name="PeerJ">
        <title>Extensive microbial diversity within the chicken gut microbiome revealed by metagenomics and culture.</title>
        <authorList>
            <person name="Gilroy R."/>
            <person name="Ravi A."/>
            <person name="Getino M."/>
            <person name="Pursley I."/>
            <person name="Horton D.L."/>
            <person name="Alikhan N.F."/>
            <person name="Baker D."/>
            <person name="Gharbi K."/>
            <person name="Hall N."/>
            <person name="Watson M."/>
            <person name="Adriaenssens E.M."/>
            <person name="Foster-Nyarko E."/>
            <person name="Jarju S."/>
            <person name="Secka A."/>
            <person name="Antonio M."/>
            <person name="Oren A."/>
            <person name="Chaudhuri R.R."/>
            <person name="La Ragione R."/>
            <person name="Hildebrand F."/>
            <person name="Pallen M.J."/>
        </authorList>
    </citation>
    <scope>NUCLEOTIDE SEQUENCE</scope>
    <source>
        <strain evidence="11">ChiGjej1B1-2707</strain>
    </source>
</reference>
<dbReference type="NCBIfam" id="TIGR01327">
    <property type="entry name" value="PGDH"/>
    <property type="match status" value="1"/>
</dbReference>
<keyword evidence="9" id="KW-0718">Serine biosynthesis</keyword>
<dbReference type="InterPro" id="IPR045865">
    <property type="entry name" value="ACT-like_dom_sf"/>
</dbReference>
<dbReference type="PANTHER" id="PTHR42938:SF47">
    <property type="entry name" value="HYDROXYPYRUVATE REDUCTASE"/>
    <property type="match status" value="1"/>
</dbReference>
<dbReference type="SUPFAM" id="SSF143548">
    <property type="entry name" value="Serine metabolism enzymes domain"/>
    <property type="match status" value="1"/>
</dbReference>
<dbReference type="Gene3D" id="3.30.70.260">
    <property type="match status" value="1"/>
</dbReference>
<dbReference type="InterPro" id="IPR006139">
    <property type="entry name" value="D-isomer_2_OHA_DH_cat_dom"/>
</dbReference>
<dbReference type="FunFam" id="3.40.50.720:FF:000021">
    <property type="entry name" value="D-3-phosphoglycerate dehydrogenase"/>
    <property type="match status" value="1"/>
</dbReference>
<comment type="catalytic activity">
    <reaction evidence="8 9">
        <text>(2R)-3-phosphoglycerate + NAD(+) = 3-phosphooxypyruvate + NADH + H(+)</text>
        <dbReference type="Rhea" id="RHEA:12641"/>
        <dbReference type="ChEBI" id="CHEBI:15378"/>
        <dbReference type="ChEBI" id="CHEBI:18110"/>
        <dbReference type="ChEBI" id="CHEBI:57540"/>
        <dbReference type="ChEBI" id="CHEBI:57945"/>
        <dbReference type="ChEBI" id="CHEBI:58272"/>
        <dbReference type="EC" id="1.1.1.95"/>
    </reaction>
</comment>
<evidence type="ECO:0000256" key="3">
    <source>
        <dbReference type="ARBA" id="ARBA00005854"/>
    </source>
</evidence>
<evidence type="ECO:0000256" key="1">
    <source>
        <dbReference type="ARBA" id="ARBA00003800"/>
    </source>
</evidence>
<dbReference type="InterPro" id="IPR045626">
    <property type="entry name" value="PGDH_ASB_dom"/>
</dbReference>
<dbReference type="EC" id="1.1.1.95" evidence="9"/>
<dbReference type="PANTHER" id="PTHR42938">
    <property type="entry name" value="FORMATE DEHYDROGENASE 1"/>
    <property type="match status" value="1"/>
</dbReference>
<dbReference type="Pfam" id="PF02826">
    <property type="entry name" value="2-Hacid_dh_C"/>
    <property type="match status" value="1"/>
</dbReference>
<evidence type="ECO:0000256" key="4">
    <source>
        <dbReference type="ARBA" id="ARBA00021582"/>
    </source>
</evidence>
<dbReference type="SUPFAM" id="SSF52283">
    <property type="entry name" value="Formate/glycerate dehydrogenase catalytic domain-like"/>
    <property type="match status" value="1"/>
</dbReference>
<evidence type="ECO:0000256" key="6">
    <source>
        <dbReference type="ARBA" id="ARBA00023027"/>
    </source>
</evidence>
<evidence type="ECO:0000313" key="12">
    <source>
        <dbReference type="Proteomes" id="UP000824261"/>
    </source>
</evidence>
<dbReference type="Gene3D" id="3.40.50.720">
    <property type="entry name" value="NAD(P)-binding Rossmann-like Domain"/>
    <property type="match status" value="2"/>
</dbReference>
<dbReference type="InterPro" id="IPR029752">
    <property type="entry name" value="D-isomer_DH_CS1"/>
</dbReference>
<keyword evidence="6 9" id="KW-0520">NAD</keyword>
<comment type="catalytic activity">
    <reaction evidence="7">
        <text>(R)-2-hydroxyglutarate + NAD(+) = 2-oxoglutarate + NADH + H(+)</text>
        <dbReference type="Rhea" id="RHEA:49612"/>
        <dbReference type="ChEBI" id="CHEBI:15378"/>
        <dbReference type="ChEBI" id="CHEBI:15801"/>
        <dbReference type="ChEBI" id="CHEBI:16810"/>
        <dbReference type="ChEBI" id="CHEBI:57540"/>
        <dbReference type="ChEBI" id="CHEBI:57945"/>
        <dbReference type="EC" id="1.1.1.399"/>
    </reaction>
</comment>
<comment type="function">
    <text evidence="1">Catalyzes the reversible oxidation of 3-phospho-D-glycerate to 3-phosphonooxypyruvate, the first step of the phosphorylated L-serine biosynthesis pathway. Also catalyzes the reversible oxidation of 2-hydroxyglutarate to 2-oxoglutarate.</text>
</comment>
<accession>A0A9D1D4I2</accession>
<dbReference type="AlphaFoldDB" id="A0A9D1D4I2"/>
<evidence type="ECO:0000256" key="7">
    <source>
        <dbReference type="ARBA" id="ARBA00048126"/>
    </source>
</evidence>
<dbReference type="Pfam" id="PF19304">
    <property type="entry name" value="PGDH_inter"/>
    <property type="match status" value="1"/>
</dbReference>
<dbReference type="PROSITE" id="PS00065">
    <property type="entry name" value="D_2_HYDROXYACID_DH_1"/>
    <property type="match status" value="1"/>
</dbReference>
<dbReference type="GO" id="GO:0006564">
    <property type="term" value="P:L-serine biosynthetic process"/>
    <property type="evidence" value="ECO:0007669"/>
    <property type="project" value="UniProtKB-UniRule"/>
</dbReference>
<reference evidence="11" key="1">
    <citation type="submission" date="2020-10" db="EMBL/GenBank/DDBJ databases">
        <authorList>
            <person name="Gilroy R."/>
        </authorList>
    </citation>
    <scope>NUCLEOTIDE SEQUENCE</scope>
    <source>
        <strain evidence="11">ChiGjej1B1-2707</strain>
    </source>
</reference>
<evidence type="ECO:0000313" key="11">
    <source>
        <dbReference type="EMBL" id="HIR02401.1"/>
    </source>
</evidence>
<gene>
    <name evidence="11" type="ORF">IAA69_09110</name>
</gene>